<feature type="region of interest" description="Disordered" evidence="1">
    <location>
        <begin position="21"/>
        <end position="46"/>
    </location>
</feature>
<dbReference type="AlphaFoldDB" id="A0AAW2J4L4"/>
<name>A0AAW2J4L4_9LAMI</name>
<evidence type="ECO:0000256" key="1">
    <source>
        <dbReference type="SAM" id="MobiDB-lite"/>
    </source>
</evidence>
<evidence type="ECO:0000313" key="2">
    <source>
        <dbReference type="EMBL" id="KAL0289362.1"/>
    </source>
</evidence>
<organism evidence="2">
    <name type="scientific">Sesamum angustifolium</name>
    <dbReference type="NCBI Taxonomy" id="2727405"/>
    <lineage>
        <taxon>Eukaryota</taxon>
        <taxon>Viridiplantae</taxon>
        <taxon>Streptophyta</taxon>
        <taxon>Embryophyta</taxon>
        <taxon>Tracheophyta</taxon>
        <taxon>Spermatophyta</taxon>
        <taxon>Magnoliopsida</taxon>
        <taxon>eudicotyledons</taxon>
        <taxon>Gunneridae</taxon>
        <taxon>Pentapetalae</taxon>
        <taxon>asterids</taxon>
        <taxon>lamiids</taxon>
        <taxon>Lamiales</taxon>
        <taxon>Pedaliaceae</taxon>
        <taxon>Sesamum</taxon>
    </lineage>
</organism>
<gene>
    <name evidence="2" type="ORF">Sangu_2617600</name>
</gene>
<accession>A0AAW2J4L4</accession>
<reference evidence="2" key="1">
    <citation type="submission" date="2020-06" db="EMBL/GenBank/DDBJ databases">
        <authorList>
            <person name="Li T."/>
            <person name="Hu X."/>
            <person name="Zhang T."/>
            <person name="Song X."/>
            <person name="Zhang H."/>
            <person name="Dai N."/>
            <person name="Sheng W."/>
            <person name="Hou X."/>
            <person name="Wei L."/>
        </authorList>
    </citation>
    <scope>NUCLEOTIDE SEQUENCE</scope>
    <source>
        <strain evidence="2">G01</strain>
        <tissue evidence="2">Leaf</tissue>
    </source>
</reference>
<dbReference type="EMBL" id="JACGWK010001405">
    <property type="protein sequence ID" value="KAL0289362.1"/>
    <property type="molecule type" value="Genomic_DNA"/>
</dbReference>
<proteinExistence type="predicted"/>
<protein>
    <submittedName>
        <fullName evidence="2">Uncharacterized protein</fullName>
    </submittedName>
</protein>
<reference evidence="2" key="2">
    <citation type="journal article" date="2024" name="Plant">
        <title>Genomic evolution and insights into agronomic trait innovations of Sesamum species.</title>
        <authorList>
            <person name="Miao H."/>
            <person name="Wang L."/>
            <person name="Qu L."/>
            <person name="Liu H."/>
            <person name="Sun Y."/>
            <person name="Le M."/>
            <person name="Wang Q."/>
            <person name="Wei S."/>
            <person name="Zheng Y."/>
            <person name="Lin W."/>
            <person name="Duan Y."/>
            <person name="Cao H."/>
            <person name="Xiong S."/>
            <person name="Wang X."/>
            <person name="Wei L."/>
            <person name="Li C."/>
            <person name="Ma Q."/>
            <person name="Ju M."/>
            <person name="Zhao R."/>
            <person name="Li G."/>
            <person name="Mu C."/>
            <person name="Tian Q."/>
            <person name="Mei H."/>
            <person name="Zhang T."/>
            <person name="Gao T."/>
            <person name="Zhang H."/>
        </authorList>
    </citation>
    <scope>NUCLEOTIDE SEQUENCE</scope>
    <source>
        <strain evidence="2">G01</strain>
    </source>
</reference>
<comment type="caution">
    <text evidence="2">The sequence shown here is derived from an EMBL/GenBank/DDBJ whole genome shotgun (WGS) entry which is preliminary data.</text>
</comment>
<sequence length="68" mass="7571">MPQHLLRHLYGGTVPILFGSYSATPSDMDAPEEEAEGDIPVPLPPQDVPPQWLAHFECLQKGLQNVQY</sequence>